<protein>
    <submittedName>
        <fullName evidence="2">O-acetylhomoserine/O-acetylserine sulfhydrylase-like pyridoxal-dependent enzyme</fullName>
    </submittedName>
</protein>
<evidence type="ECO:0000313" key="3">
    <source>
        <dbReference type="Proteomes" id="UP001549076"/>
    </source>
</evidence>
<accession>A0ABV2N1K0</accession>
<gene>
    <name evidence="2" type="ORF">ABID37_003149</name>
</gene>
<reference evidence="2 3" key="1">
    <citation type="submission" date="2024-06" db="EMBL/GenBank/DDBJ databases">
        <title>Genomic Encyclopedia of Type Strains, Phase IV (KMG-IV): sequencing the most valuable type-strain genomes for metagenomic binning, comparative biology and taxonomic classification.</title>
        <authorList>
            <person name="Goeker M."/>
        </authorList>
    </citation>
    <scope>NUCLEOTIDE SEQUENCE [LARGE SCALE GENOMIC DNA]</scope>
    <source>
        <strain evidence="2 3">DSM 27865</strain>
    </source>
</reference>
<evidence type="ECO:0000256" key="1">
    <source>
        <dbReference type="SAM" id="MobiDB-lite"/>
    </source>
</evidence>
<keyword evidence="3" id="KW-1185">Reference proteome</keyword>
<name>A0ABV2N1K0_9HYPH</name>
<proteinExistence type="predicted"/>
<evidence type="ECO:0000313" key="2">
    <source>
        <dbReference type="EMBL" id="MET3792926.1"/>
    </source>
</evidence>
<dbReference type="EMBL" id="JBEPML010000010">
    <property type="protein sequence ID" value="MET3792926.1"/>
    <property type="molecule type" value="Genomic_DNA"/>
</dbReference>
<comment type="caution">
    <text evidence="2">The sequence shown here is derived from an EMBL/GenBank/DDBJ whole genome shotgun (WGS) entry which is preliminary data.</text>
</comment>
<feature type="region of interest" description="Disordered" evidence="1">
    <location>
        <begin position="1"/>
        <end position="21"/>
    </location>
</feature>
<sequence>MHLETTAIHVGRGVDSSTGAVSIPLHTSTTFERDMERHVFQDGQ</sequence>
<dbReference type="Proteomes" id="UP001549076">
    <property type="component" value="Unassembled WGS sequence"/>
</dbReference>
<organism evidence="2 3">
    <name type="scientific">Aquamicrobium terrae</name>
    <dbReference type="NCBI Taxonomy" id="1324945"/>
    <lineage>
        <taxon>Bacteria</taxon>
        <taxon>Pseudomonadati</taxon>
        <taxon>Pseudomonadota</taxon>
        <taxon>Alphaproteobacteria</taxon>
        <taxon>Hyphomicrobiales</taxon>
        <taxon>Phyllobacteriaceae</taxon>
        <taxon>Aquamicrobium</taxon>
    </lineage>
</organism>